<dbReference type="Proteomes" id="UP000004069">
    <property type="component" value="Unassembled WGS sequence"/>
</dbReference>
<dbReference type="GO" id="GO:0003677">
    <property type="term" value="F:DNA binding"/>
    <property type="evidence" value="ECO:0007669"/>
    <property type="project" value="UniProtKB-KW"/>
</dbReference>
<protein>
    <submittedName>
        <fullName evidence="6">Transcriptional regulator, RpiR family</fullName>
    </submittedName>
</protein>
<keyword evidence="1" id="KW-0805">Transcription regulation</keyword>
<dbReference type="PROSITE" id="PS51071">
    <property type="entry name" value="HTH_RPIR"/>
    <property type="match status" value="1"/>
</dbReference>
<sequence>MYLKARVMANLKTMILNNNDKLNDSEKKIIQFVVNNPESCSKLSLSKLAKKLYVSESAIFRLCKKLGLSGYSELKFDLHELASSENRAIRAHSDFAHDLLKATADVVKYFHSLNLKNLYQAFDNASMVYLFSTGWEQQLIAQYISHELFMVGLHTTILPSAVDELKAASRNAKKGDVLFIISFSGDSKIINEEIAKLKLRTDKFVLVSLTNMKQNKLASLTKYNMYFPTVVFWKDLKITKRLPLLQPIV</sequence>
<dbReference type="Pfam" id="PF01418">
    <property type="entry name" value="HTH_6"/>
    <property type="match status" value="1"/>
</dbReference>
<dbReference type="InterPro" id="IPR000281">
    <property type="entry name" value="HTH_RpiR"/>
</dbReference>
<dbReference type="InterPro" id="IPR047640">
    <property type="entry name" value="RpiR-like"/>
</dbReference>
<dbReference type="InterPro" id="IPR001347">
    <property type="entry name" value="SIS_dom"/>
</dbReference>
<comment type="caution">
    <text evidence="6">The sequence shown here is derived from an EMBL/GenBank/DDBJ whole genome shotgun (WGS) entry which is preliminary data.</text>
</comment>
<dbReference type="GO" id="GO:0003700">
    <property type="term" value="F:DNA-binding transcription factor activity"/>
    <property type="evidence" value="ECO:0007669"/>
    <property type="project" value="InterPro"/>
</dbReference>
<dbReference type="GO" id="GO:1901135">
    <property type="term" value="P:carbohydrate derivative metabolic process"/>
    <property type="evidence" value="ECO:0007669"/>
    <property type="project" value="InterPro"/>
</dbReference>
<dbReference type="GO" id="GO:0097367">
    <property type="term" value="F:carbohydrate derivative binding"/>
    <property type="evidence" value="ECO:0007669"/>
    <property type="project" value="InterPro"/>
</dbReference>
<dbReference type="SUPFAM" id="SSF46689">
    <property type="entry name" value="Homeodomain-like"/>
    <property type="match status" value="1"/>
</dbReference>
<dbReference type="Gene3D" id="3.40.50.10490">
    <property type="entry name" value="Glucose-6-phosphate isomerase like protein, domain 1"/>
    <property type="match status" value="1"/>
</dbReference>
<reference evidence="6 7" key="1">
    <citation type="submission" date="2010-04" db="EMBL/GenBank/DDBJ databases">
        <authorList>
            <person name="Muzny D."/>
            <person name="Qin X."/>
            <person name="Deng J."/>
            <person name="Jiang H."/>
            <person name="Liu Y."/>
            <person name="Qu J."/>
            <person name="Song X.-Z."/>
            <person name="Zhang L."/>
            <person name="Thornton R."/>
            <person name="Coyle M."/>
            <person name="Francisco L."/>
            <person name="Jackson L."/>
            <person name="Javaid M."/>
            <person name="Korchina V."/>
            <person name="Kovar C."/>
            <person name="Mata R."/>
            <person name="Mathew T."/>
            <person name="Ngo R."/>
            <person name="Nguyen L."/>
            <person name="Nguyen N."/>
            <person name="Okwuonu G."/>
            <person name="Ongeri F."/>
            <person name="Pham C."/>
            <person name="Simmons D."/>
            <person name="Wilczek-Boney K."/>
            <person name="Hale W."/>
            <person name="Jakkamsetti A."/>
            <person name="Pham P."/>
            <person name="Ruth R."/>
            <person name="San Lucas F."/>
            <person name="Warren J."/>
            <person name="Zhang J."/>
            <person name="Zhao Z."/>
            <person name="Zhou C."/>
            <person name="Zhu D."/>
            <person name="Lee S."/>
            <person name="Bess C."/>
            <person name="Blankenburg K."/>
            <person name="Forbes L."/>
            <person name="Fu Q."/>
            <person name="Gubbala S."/>
            <person name="Hirani K."/>
            <person name="Jayaseelan J.C."/>
            <person name="Lara F."/>
            <person name="Munidasa M."/>
            <person name="Palculict T."/>
            <person name="Patil S."/>
            <person name="Pu L.-L."/>
            <person name="Saada N."/>
            <person name="Tang L."/>
            <person name="Weissenberger G."/>
            <person name="Zhu Y."/>
            <person name="Hemphill L."/>
            <person name="Shang Y."/>
            <person name="Youmans B."/>
            <person name="Ayvaz T."/>
            <person name="Ross M."/>
            <person name="Santibanez J."/>
            <person name="Aqrawi P."/>
            <person name="Gross S."/>
            <person name="Joshi V."/>
            <person name="Fowler G."/>
            <person name="Nazareth L."/>
            <person name="Reid J."/>
            <person name="Worley K."/>
            <person name="Petrosino J."/>
            <person name="Highlander S."/>
            <person name="Gibbs R."/>
        </authorList>
    </citation>
    <scope>NUCLEOTIDE SEQUENCE [LARGE SCALE GENOMIC DNA]</scope>
    <source>
        <strain evidence="6 7">DSM 11664</strain>
    </source>
</reference>
<dbReference type="SUPFAM" id="SSF53697">
    <property type="entry name" value="SIS domain"/>
    <property type="match status" value="1"/>
</dbReference>
<dbReference type="PANTHER" id="PTHR30514:SF1">
    <property type="entry name" value="HTH-TYPE TRANSCRIPTIONAL REGULATOR HEXR-RELATED"/>
    <property type="match status" value="1"/>
</dbReference>
<proteinExistence type="predicted"/>
<evidence type="ECO:0000256" key="3">
    <source>
        <dbReference type="ARBA" id="ARBA00023163"/>
    </source>
</evidence>
<dbReference type="Gene3D" id="1.10.10.10">
    <property type="entry name" value="Winged helix-like DNA-binding domain superfamily/Winged helix DNA-binding domain"/>
    <property type="match status" value="1"/>
</dbReference>
<dbReference type="PATRIC" id="fig|585524.9.peg.668"/>
<dbReference type="CDD" id="cd05013">
    <property type="entry name" value="SIS_RpiR"/>
    <property type="match status" value="1"/>
</dbReference>
<organism evidence="6 7">
    <name type="scientific">Lactobacillus amylolyticus DSM 11664</name>
    <dbReference type="NCBI Taxonomy" id="585524"/>
    <lineage>
        <taxon>Bacteria</taxon>
        <taxon>Bacillati</taxon>
        <taxon>Bacillota</taxon>
        <taxon>Bacilli</taxon>
        <taxon>Lactobacillales</taxon>
        <taxon>Lactobacillaceae</taxon>
        <taxon>Lactobacillus</taxon>
    </lineage>
</organism>
<dbReference type="STRING" id="83683.B1745_05120"/>
<name>D4YVI9_9LACO</name>
<keyword evidence="7" id="KW-1185">Reference proteome</keyword>
<dbReference type="InterPro" id="IPR036388">
    <property type="entry name" value="WH-like_DNA-bd_sf"/>
</dbReference>
<evidence type="ECO:0000256" key="1">
    <source>
        <dbReference type="ARBA" id="ARBA00023015"/>
    </source>
</evidence>
<accession>D4YVI9</accession>
<evidence type="ECO:0000256" key="2">
    <source>
        <dbReference type="ARBA" id="ARBA00023125"/>
    </source>
</evidence>
<dbReference type="PANTHER" id="PTHR30514">
    <property type="entry name" value="GLUCOKINASE"/>
    <property type="match status" value="1"/>
</dbReference>
<dbReference type="InterPro" id="IPR046348">
    <property type="entry name" value="SIS_dom_sf"/>
</dbReference>
<dbReference type="eggNOG" id="COG1737">
    <property type="taxonomic scope" value="Bacteria"/>
</dbReference>
<keyword evidence="3" id="KW-0804">Transcription</keyword>
<dbReference type="AlphaFoldDB" id="D4YVI9"/>
<evidence type="ECO:0000259" key="4">
    <source>
        <dbReference type="PROSITE" id="PS51071"/>
    </source>
</evidence>
<dbReference type="InterPro" id="IPR035472">
    <property type="entry name" value="RpiR-like_SIS"/>
</dbReference>
<evidence type="ECO:0000313" key="6">
    <source>
        <dbReference type="EMBL" id="EFG54785.1"/>
    </source>
</evidence>
<feature type="domain" description="SIS" evidence="5">
    <location>
        <begin position="118"/>
        <end position="249"/>
    </location>
</feature>
<keyword evidence="2" id="KW-0238">DNA-binding</keyword>
<feature type="domain" description="HTH rpiR-type" evidence="4">
    <location>
        <begin position="9"/>
        <end position="85"/>
    </location>
</feature>
<dbReference type="InterPro" id="IPR009057">
    <property type="entry name" value="Homeodomain-like_sf"/>
</dbReference>
<dbReference type="PROSITE" id="PS51464">
    <property type="entry name" value="SIS"/>
    <property type="match status" value="1"/>
</dbReference>
<dbReference type="EMBL" id="ADNY01000066">
    <property type="protein sequence ID" value="EFG54785.1"/>
    <property type="molecule type" value="Genomic_DNA"/>
</dbReference>
<dbReference type="Pfam" id="PF01380">
    <property type="entry name" value="SIS"/>
    <property type="match status" value="1"/>
</dbReference>
<evidence type="ECO:0000313" key="7">
    <source>
        <dbReference type="Proteomes" id="UP000004069"/>
    </source>
</evidence>
<evidence type="ECO:0000259" key="5">
    <source>
        <dbReference type="PROSITE" id="PS51464"/>
    </source>
</evidence>
<gene>
    <name evidence="6" type="primary">rpiR</name>
    <name evidence="6" type="ORF">HMPREF0493_1550</name>
</gene>